<dbReference type="VEuPathDB" id="FungiDB:PHYBLDRAFT_162215"/>
<feature type="domain" description="F-box" evidence="1">
    <location>
        <begin position="13"/>
        <end position="57"/>
    </location>
</feature>
<dbReference type="OrthoDB" id="2216077at2759"/>
<dbReference type="EMBL" id="KV440972">
    <property type="protein sequence ID" value="OAD79134.1"/>
    <property type="molecule type" value="Genomic_DNA"/>
</dbReference>
<name>A0A167Q614_PHYB8</name>
<dbReference type="Pfam" id="PF12937">
    <property type="entry name" value="F-box-like"/>
    <property type="match status" value="1"/>
</dbReference>
<sequence length="605" mass="71015">MKTGRIYWSSFMANLPFEILTQVAIHINQPKDLRACTLVCQSWYRPFTERLWSRLCINTISQLNAVSGTFSSHKSLAPFYSRVRTLHLKCPFKIHSHRFHLIQQRFHDLEALHIHSDCLTSACFSQSTANWGLWKYLTVLEFSMGQHEISPAEFIAVLPLVPYLKQLVYAQREARHGLCWKDIEAIHTHLQFLERLYLGAFCRTPSLNDFLGLPRLIPAKTLKNLEVLDYQISPWFIYYCAWKYPNLETLELYETFPVRPHTTSIMLWDCPSFNPIQPFRNLLQSNWGQIERIIAQSARSIAHLEYSDILQGALDPYYQATNDPLLQVFEKSAESLKLHLPDSRNSSPRAIFQSVSKWPCLTQLDINAPYLNLDIHHILGCCLALKRLVLTFRTLEYIFCLSKPQQTYELESLTLQNGTFHSDLLYFISKRCRRLNELKLIRLIIDSRVDSICFPLGIDMRYTTLNNLVLDKILFDGVDGFGSRYDVQNNVMLVYQMRSTFDDDTTSATYNHMPTQTEKMQWFHWHRAPHAPPPLGQCRKLNEKEASFTKSVFRTYQYRYVYSVDQDKRSHRTRSYRDREDWQNDLYKGHTTFICESVLNLVIRD</sequence>
<protein>
    <recommendedName>
        <fullName evidence="1">F-box domain-containing protein</fullName>
    </recommendedName>
</protein>
<evidence type="ECO:0000259" key="1">
    <source>
        <dbReference type="Pfam" id="PF12937"/>
    </source>
</evidence>
<dbReference type="InterPro" id="IPR036047">
    <property type="entry name" value="F-box-like_dom_sf"/>
</dbReference>
<evidence type="ECO:0000313" key="3">
    <source>
        <dbReference type="Proteomes" id="UP000077315"/>
    </source>
</evidence>
<organism evidence="2 3">
    <name type="scientific">Phycomyces blakesleeanus (strain ATCC 8743b / DSM 1359 / FGSC 10004 / NBRC 33097 / NRRL 1555)</name>
    <dbReference type="NCBI Taxonomy" id="763407"/>
    <lineage>
        <taxon>Eukaryota</taxon>
        <taxon>Fungi</taxon>
        <taxon>Fungi incertae sedis</taxon>
        <taxon>Mucoromycota</taxon>
        <taxon>Mucoromycotina</taxon>
        <taxon>Mucoromycetes</taxon>
        <taxon>Mucorales</taxon>
        <taxon>Phycomycetaceae</taxon>
        <taxon>Phycomyces</taxon>
    </lineage>
</organism>
<dbReference type="Gene3D" id="1.20.1280.50">
    <property type="match status" value="1"/>
</dbReference>
<dbReference type="InParanoid" id="A0A167Q614"/>
<accession>A0A167Q614</accession>
<dbReference type="InterPro" id="IPR032675">
    <property type="entry name" value="LRR_dom_sf"/>
</dbReference>
<dbReference type="SUPFAM" id="SSF81383">
    <property type="entry name" value="F-box domain"/>
    <property type="match status" value="1"/>
</dbReference>
<reference evidence="3" key="1">
    <citation type="submission" date="2015-06" db="EMBL/GenBank/DDBJ databases">
        <title>Expansion of signal transduction pathways in fungi by whole-genome duplication.</title>
        <authorList>
            <consortium name="DOE Joint Genome Institute"/>
            <person name="Corrochano L.M."/>
            <person name="Kuo A."/>
            <person name="Marcet-Houben M."/>
            <person name="Polaino S."/>
            <person name="Salamov A."/>
            <person name="Villalobos J.M."/>
            <person name="Alvarez M.I."/>
            <person name="Avalos J."/>
            <person name="Benito E.P."/>
            <person name="Benoit I."/>
            <person name="Burger G."/>
            <person name="Camino L.P."/>
            <person name="Canovas D."/>
            <person name="Cerda-Olmedo E."/>
            <person name="Cheng J.-F."/>
            <person name="Dominguez A."/>
            <person name="Elias M."/>
            <person name="Eslava A.P."/>
            <person name="Glaser F."/>
            <person name="Grimwood J."/>
            <person name="Gutierrez G."/>
            <person name="Heitman J."/>
            <person name="Henrissat B."/>
            <person name="Iturriaga E.A."/>
            <person name="Lang B.F."/>
            <person name="Lavin J.L."/>
            <person name="Lee S."/>
            <person name="Li W."/>
            <person name="Lindquist E."/>
            <person name="Lopez-Garcia S."/>
            <person name="Luque E.M."/>
            <person name="Marcos A.T."/>
            <person name="Martin J."/>
            <person name="McCluskey K."/>
            <person name="Medina H.R."/>
            <person name="Miralles-Duran A."/>
            <person name="Miyazaki A."/>
            <person name="Munoz-Torres E."/>
            <person name="Oguiza J.A."/>
            <person name="Ohm R."/>
            <person name="Olmedo M."/>
            <person name="Orejas M."/>
            <person name="Ortiz-Castellanos L."/>
            <person name="Pisabarro A.G."/>
            <person name="Rodriguez-Romero J."/>
            <person name="Ruiz-Herrera J."/>
            <person name="Ruiz-Vazquez R."/>
            <person name="Sanz C."/>
            <person name="Schackwitz W."/>
            <person name="Schmutz J."/>
            <person name="Shahriari M."/>
            <person name="Shelest E."/>
            <person name="Silva-Franco F."/>
            <person name="Soanes D."/>
            <person name="Syed K."/>
            <person name="Tagua V.G."/>
            <person name="Talbot N.J."/>
            <person name="Thon M."/>
            <person name="De vries R.P."/>
            <person name="Wiebenga A."/>
            <person name="Yadav J.S."/>
            <person name="Braun E.L."/>
            <person name="Baker S."/>
            <person name="Garre V."/>
            <person name="Horwitz B."/>
            <person name="Torres-Martinez S."/>
            <person name="Idnurm A."/>
            <person name="Herrera-Estrella A."/>
            <person name="Gabaldon T."/>
            <person name="Grigoriev I.V."/>
        </authorList>
    </citation>
    <scope>NUCLEOTIDE SEQUENCE [LARGE SCALE GENOMIC DNA]</scope>
    <source>
        <strain evidence="3">NRRL 1555(-)</strain>
    </source>
</reference>
<dbReference type="Proteomes" id="UP000077315">
    <property type="component" value="Unassembled WGS sequence"/>
</dbReference>
<proteinExistence type="predicted"/>
<dbReference type="InterPro" id="IPR001810">
    <property type="entry name" value="F-box_dom"/>
</dbReference>
<gene>
    <name evidence="2" type="ORF">PHYBLDRAFT_162215</name>
</gene>
<dbReference type="AlphaFoldDB" id="A0A167Q614"/>
<dbReference type="RefSeq" id="XP_018297174.1">
    <property type="nucleotide sequence ID" value="XM_018434586.1"/>
</dbReference>
<evidence type="ECO:0000313" key="2">
    <source>
        <dbReference type="EMBL" id="OAD79134.1"/>
    </source>
</evidence>
<keyword evidence="3" id="KW-1185">Reference proteome</keyword>
<dbReference type="SUPFAM" id="SSF52047">
    <property type="entry name" value="RNI-like"/>
    <property type="match status" value="1"/>
</dbReference>
<dbReference type="Gene3D" id="3.80.10.10">
    <property type="entry name" value="Ribonuclease Inhibitor"/>
    <property type="match status" value="1"/>
</dbReference>
<dbReference type="GeneID" id="28995492"/>